<comment type="similarity">
    <text evidence="1">Belongs to the peroxiredoxin family. AhpC/Prx1 subfamily.</text>
</comment>
<evidence type="ECO:0000256" key="4">
    <source>
        <dbReference type="ARBA" id="ARBA00037420"/>
    </source>
</evidence>
<proteinExistence type="inferred from homology"/>
<dbReference type="InterPro" id="IPR000866">
    <property type="entry name" value="AhpC/TSA"/>
</dbReference>
<dbReference type="GO" id="GO:0008379">
    <property type="term" value="F:thioredoxin peroxidase activity"/>
    <property type="evidence" value="ECO:0007669"/>
    <property type="project" value="TreeGrafter"/>
</dbReference>
<dbReference type="PANTHER" id="PTHR10681:SF128">
    <property type="entry name" value="THIOREDOXIN-DEPENDENT PEROXIDE REDUCTASE, MITOCHONDRIAL"/>
    <property type="match status" value="1"/>
</dbReference>
<dbReference type="GO" id="GO:0033554">
    <property type="term" value="P:cellular response to stress"/>
    <property type="evidence" value="ECO:0007669"/>
    <property type="project" value="TreeGrafter"/>
</dbReference>
<name>A0A6B3NXB8_9PSED</name>
<dbReference type="InterPro" id="IPR050217">
    <property type="entry name" value="Peroxiredoxin"/>
</dbReference>
<comment type="caution">
    <text evidence="6">The sequence shown here is derived from an EMBL/GenBank/DDBJ whole genome shotgun (WGS) entry which is preliminary data.</text>
</comment>
<evidence type="ECO:0000313" key="7">
    <source>
        <dbReference type="Proteomes" id="UP000482634"/>
    </source>
</evidence>
<organism evidence="6 7">
    <name type="scientific">Pseudomonas brassicae</name>
    <dbReference type="NCBI Taxonomy" id="2708063"/>
    <lineage>
        <taxon>Bacteria</taxon>
        <taxon>Pseudomonadati</taxon>
        <taxon>Pseudomonadota</taxon>
        <taxon>Gammaproteobacteria</taxon>
        <taxon>Pseudomonadales</taxon>
        <taxon>Pseudomonadaceae</taxon>
        <taxon>Pseudomonas</taxon>
    </lineage>
</organism>
<dbReference type="Pfam" id="PF00578">
    <property type="entry name" value="AhpC-TSA"/>
    <property type="match status" value="1"/>
</dbReference>
<dbReference type="AlphaFoldDB" id="A0A6B3NXB8"/>
<dbReference type="PANTHER" id="PTHR10681">
    <property type="entry name" value="THIOREDOXIN PEROXIDASE"/>
    <property type="match status" value="1"/>
</dbReference>
<evidence type="ECO:0000313" key="6">
    <source>
        <dbReference type="EMBL" id="NER66543.1"/>
    </source>
</evidence>
<feature type="non-terminal residue" evidence="6">
    <location>
        <position position="52"/>
    </location>
</feature>
<dbReference type="GO" id="GO:0006979">
    <property type="term" value="P:response to oxidative stress"/>
    <property type="evidence" value="ECO:0007669"/>
    <property type="project" value="TreeGrafter"/>
</dbReference>
<dbReference type="GO" id="GO:0042744">
    <property type="term" value="P:hydrogen peroxide catabolic process"/>
    <property type="evidence" value="ECO:0007669"/>
    <property type="project" value="TreeGrafter"/>
</dbReference>
<reference evidence="6 7" key="1">
    <citation type="submission" date="2020-02" db="EMBL/GenBank/DDBJ databases">
        <title>Broccoli isolated Pseudomonas sp.</title>
        <authorList>
            <person name="Fujikawa T."/>
            <person name="Sawada H."/>
        </authorList>
    </citation>
    <scope>NUCLEOTIDE SEQUENCE [LARGE SCALE GENOMIC DNA]</scope>
    <source>
        <strain evidence="6 7">MAFF212427</strain>
    </source>
</reference>
<evidence type="ECO:0000256" key="1">
    <source>
        <dbReference type="ARBA" id="ARBA00009796"/>
    </source>
</evidence>
<dbReference type="SUPFAM" id="SSF52833">
    <property type="entry name" value="Thioredoxin-like"/>
    <property type="match status" value="1"/>
</dbReference>
<dbReference type="GO" id="GO:0045454">
    <property type="term" value="P:cell redox homeostasis"/>
    <property type="evidence" value="ECO:0007669"/>
    <property type="project" value="TreeGrafter"/>
</dbReference>
<dbReference type="Gene3D" id="3.40.30.10">
    <property type="entry name" value="Glutaredoxin"/>
    <property type="match status" value="1"/>
</dbReference>
<sequence>MSVLVGKNAPDFTVPAVLGNGEIVDSFNLASAIKGKYGLVFFYPLDFTFVCP</sequence>
<accession>A0A6B3NXB8</accession>
<keyword evidence="2" id="KW-0560">Oxidoreductase</keyword>
<evidence type="ECO:0000259" key="5">
    <source>
        <dbReference type="Pfam" id="PF00578"/>
    </source>
</evidence>
<protein>
    <recommendedName>
        <fullName evidence="3">Thioredoxin peroxidase</fullName>
    </recommendedName>
</protein>
<gene>
    <name evidence="6" type="ORF">G3436_25145</name>
</gene>
<dbReference type="RefSeq" id="WP_163950817.1">
    <property type="nucleotide sequence ID" value="NZ_JAAHBU010000496.1"/>
</dbReference>
<feature type="domain" description="Alkyl hydroperoxide reductase subunit C/ Thiol specific antioxidant" evidence="5">
    <location>
        <begin position="5"/>
        <end position="52"/>
    </location>
</feature>
<evidence type="ECO:0000256" key="2">
    <source>
        <dbReference type="ARBA" id="ARBA00023002"/>
    </source>
</evidence>
<comment type="function">
    <text evidence="4">Thiol-specific peroxidase that catalyzes the reduction of hydrogen peroxide and organic hydroperoxides to water and alcohols, respectively. Plays a role in cell protection against oxidative stress by detoxifying peroxides.</text>
</comment>
<dbReference type="Proteomes" id="UP000482634">
    <property type="component" value="Unassembled WGS sequence"/>
</dbReference>
<keyword evidence="7" id="KW-1185">Reference proteome</keyword>
<dbReference type="InterPro" id="IPR036249">
    <property type="entry name" value="Thioredoxin-like_sf"/>
</dbReference>
<dbReference type="EMBL" id="JAAHBU010000496">
    <property type="protein sequence ID" value="NER66543.1"/>
    <property type="molecule type" value="Genomic_DNA"/>
</dbReference>
<dbReference type="GO" id="GO:0005829">
    <property type="term" value="C:cytosol"/>
    <property type="evidence" value="ECO:0007669"/>
    <property type="project" value="TreeGrafter"/>
</dbReference>
<evidence type="ECO:0000256" key="3">
    <source>
        <dbReference type="ARBA" id="ARBA00032824"/>
    </source>
</evidence>